<evidence type="ECO:0000256" key="1">
    <source>
        <dbReference type="ARBA" id="ARBA00010641"/>
    </source>
</evidence>
<dbReference type="Pfam" id="PF04542">
    <property type="entry name" value="Sigma70_r2"/>
    <property type="match status" value="1"/>
</dbReference>
<dbReference type="InterPro" id="IPR036388">
    <property type="entry name" value="WH-like_DNA-bd_sf"/>
</dbReference>
<keyword evidence="2" id="KW-0805">Transcription regulation</keyword>
<dbReference type="Pfam" id="PF08281">
    <property type="entry name" value="Sigma70_r4_2"/>
    <property type="match status" value="1"/>
</dbReference>
<evidence type="ECO:0000259" key="5">
    <source>
        <dbReference type="Pfam" id="PF04542"/>
    </source>
</evidence>
<name>A0ABW9J1K6_9SPHI</name>
<dbReference type="InterPro" id="IPR007627">
    <property type="entry name" value="RNA_pol_sigma70_r2"/>
</dbReference>
<evidence type="ECO:0000256" key="4">
    <source>
        <dbReference type="ARBA" id="ARBA00023163"/>
    </source>
</evidence>
<dbReference type="InterPro" id="IPR039425">
    <property type="entry name" value="RNA_pol_sigma-70-like"/>
</dbReference>
<organism evidence="7 8">
    <name type="scientific">Pedobacter ureilyticus</name>
    <dbReference type="NCBI Taxonomy" id="1393051"/>
    <lineage>
        <taxon>Bacteria</taxon>
        <taxon>Pseudomonadati</taxon>
        <taxon>Bacteroidota</taxon>
        <taxon>Sphingobacteriia</taxon>
        <taxon>Sphingobacteriales</taxon>
        <taxon>Sphingobacteriaceae</taxon>
        <taxon>Pedobacter</taxon>
    </lineage>
</organism>
<comment type="caution">
    <text evidence="7">The sequence shown here is derived from an EMBL/GenBank/DDBJ whole genome shotgun (WGS) entry which is preliminary data.</text>
</comment>
<dbReference type="Gene3D" id="1.10.10.10">
    <property type="entry name" value="Winged helix-like DNA-binding domain superfamily/Winged helix DNA-binding domain"/>
    <property type="match status" value="1"/>
</dbReference>
<dbReference type="InterPro" id="IPR013325">
    <property type="entry name" value="RNA_pol_sigma_r2"/>
</dbReference>
<feature type="domain" description="RNA polymerase sigma-70 region 2" evidence="5">
    <location>
        <begin position="35"/>
        <end position="94"/>
    </location>
</feature>
<comment type="similarity">
    <text evidence="1">Belongs to the sigma-70 factor family. ECF subfamily.</text>
</comment>
<dbReference type="SUPFAM" id="SSF88946">
    <property type="entry name" value="Sigma2 domain of RNA polymerase sigma factors"/>
    <property type="match status" value="1"/>
</dbReference>
<dbReference type="InterPro" id="IPR013324">
    <property type="entry name" value="RNA_pol_sigma_r3/r4-like"/>
</dbReference>
<dbReference type="RefSeq" id="WP_138721160.1">
    <property type="nucleotide sequence ID" value="NZ_SSHJ02000001.1"/>
</dbReference>
<dbReference type="NCBIfam" id="TIGR02937">
    <property type="entry name" value="sigma70-ECF"/>
    <property type="match status" value="1"/>
</dbReference>
<sequence length="204" mass="23533">MKNEATSVQFDPALLLQKLKGGDQLAFAQIVRFFTPQLADRAYRFTRDRADAQDLLQDLFTDLWERRETLVINTSLQSYLYVSLKHRFLRKVMRSNLNDKALSYLGERMEQMQASVSEAIEVSEMQATISQVIKILPEHMQKIFLLRGEDYSIREIAEALGLAEQTVKTYNMQLKRRIKEAILTQYPDVSHSMMLAVLTGLALV</sequence>
<evidence type="ECO:0000256" key="3">
    <source>
        <dbReference type="ARBA" id="ARBA00023082"/>
    </source>
</evidence>
<dbReference type="Proteomes" id="UP001517247">
    <property type="component" value="Unassembled WGS sequence"/>
</dbReference>
<accession>A0ABW9J1K6</accession>
<evidence type="ECO:0000259" key="6">
    <source>
        <dbReference type="Pfam" id="PF08281"/>
    </source>
</evidence>
<dbReference type="InterPro" id="IPR013249">
    <property type="entry name" value="RNA_pol_sigma70_r4_t2"/>
</dbReference>
<keyword evidence="3" id="KW-0731">Sigma factor</keyword>
<evidence type="ECO:0000256" key="2">
    <source>
        <dbReference type="ARBA" id="ARBA00023015"/>
    </source>
</evidence>
<evidence type="ECO:0000313" key="7">
    <source>
        <dbReference type="EMBL" id="MFN0253969.1"/>
    </source>
</evidence>
<evidence type="ECO:0000313" key="8">
    <source>
        <dbReference type="Proteomes" id="UP001517247"/>
    </source>
</evidence>
<keyword evidence="8" id="KW-1185">Reference proteome</keyword>
<dbReference type="SUPFAM" id="SSF88659">
    <property type="entry name" value="Sigma3 and sigma4 domains of RNA polymerase sigma factors"/>
    <property type="match status" value="1"/>
</dbReference>
<dbReference type="InterPro" id="IPR014284">
    <property type="entry name" value="RNA_pol_sigma-70_dom"/>
</dbReference>
<dbReference type="PANTHER" id="PTHR43133:SF46">
    <property type="entry name" value="RNA POLYMERASE SIGMA-70 FACTOR ECF SUBFAMILY"/>
    <property type="match status" value="1"/>
</dbReference>
<dbReference type="EMBL" id="SSHJ02000001">
    <property type="protein sequence ID" value="MFN0253969.1"/>
    <property type="molecule type" value="Genomic_DNA"/>
</dbReference>
<gene>
    <name evidence="7" type="ORF">E6A44_000185</name>
</gene>
<reference evidence="7 8" key="1">
    <citation type="submission" date="2024-12" db="EMBL/GenBank/DDBJ databases">
        <authorList>
            <person name="Hu S."/>
        </authorList>
    </citation>
    <scope>NUCLEOTIDE SEQUENCE [LARGE SCALE GENOMIC DNA]</scope>
    <source>
        <strain evidence="7 8">THG-T11</strain>
    </source>
</reference>
<dbReference type="Gene3D" id="1.10.1740.10">
    <property type="match status" value="1"/>
</dbReference>
<feature type="domain" description="RNA polymerase sigma factor 70 region 4 type 2" evidence="6">
    <location>
        <begin position="129"/>
        <end position="171"/>
    </location>
</feature>
<proteinExistence type="inferred from homology"/>
<keyword evidence="4" id="KW-0804">Transcription</keyword>
<protein>
    <submittedName>
        <fullName evidence="7">RNA polymerase sigma factor</fullName>
    </submittedName>
</protein>
<dbReference type="PANTHER" id="PTHR43133">
    <property type="entry name" value="RNA POLYMERASE ECF-TYPE SIGMA FACTO"/>
    <property type="match status" value="1"/>
</dbReference>